<dbReference type="Gene3D" id="1.10.3720.10">
    <property type="entry name" value="MetI-like"/>
    <property type="match status" value="1"/>
</dbReference>
<comment type="caution">
    <text evidence="9">The sequence shown here is derived from an EMBL/GenBank/DDBJ whole genome shotgun (WGS) entry which is preliminary data.</text>
</comment>
<dbReference type="Pfam" id="PF19300">
    <property type="entry name" value="BPD_transp_1_N"/>
    <property type="match status" value="1"/>
</dbReference>
<evidence type="ECO:0000256" key="4">
    <source>
        <dbReference type="ARBA" id="ARBA00022692"/>
    </source>
</evidence>
<dbReference type="Pfam" id="PF00528">
    <property type="entry name" value="BPD_transp_1"/>
    <property type="match status" value="1"/>
</dbReference>
<dbReference type="SUPFAM" id="SSF161098">
    <property type="entry name" value="MetI-like"/>
    <property type="match status" value="1"/>
</dbReference>
<keyword evidence="5 7" id="KW-1133">Transmembrane helix</keyword>
<feature type="transmembrane region" description="Helical" evidence="7">
    <location>
        <begin position="143"/>
        <end position="163"/>
    </location>
</feature>
<feature type="domain" description="ABC transmembrane type-1" evidence="8">
    <location>
        <begin position="93"/>
        <end position="298"/>
    </location>
</feature>
<evidence type="ECO:0000313" key="10">
    <source>
        <dbReference type="Proteomes" id="UP001602013"/>
    </source>
</evidence>
<keyword evidence="6 7" id="KW-0472">Membrane</keyword>
<evidence type="ECO:0000256" key="5">
    <source>
        <dbReference type="ARBA" id="ARBA00022989"/>
    </source>
</evidence>
<sequence length="310" mass="32701">MSVLRRFGRLALSLFVLVSAAFAMLHLVPGDPVRAALGDDAPAALVEARRHELWLDRPLWEQYTHYLHRLITGDLGTSMVSGLPVGDVIGARFPATATLAALSLAVVLLVSVPTGMAMAALTRGERHRAAELTFTGVTGALSLIPEFLLAVGLVAVMSVGLGWLPVAGMSGPASYLLPVLALACGPAAALSRIVRVESLKVFGQDYIRTARSKRLPRRLIYLRHALPNLLTAALTIGGLLAGGLIAGTVLVETVFAWPGLGSTIVQSIQGKDYPLVQGIVLVYGGIVLVVNLGVDLLLGVLDPRSMIRES</sequence>
<feature type="transmembrane region" description="Helical" evidence="7">
    <location>
        <begin position="280"/>
        <end position="301"/>
    </location>
</feature>
<dbReference type="RefSeq" id="WP_387417390.1">
    <property type="nucleotide sequence ID" value="NZ_JBIASD010000041.1"/>
</dbReference>
<dbReference type="PANTHER" id="PTHR43163:SF6">
    <property type="entry name" value="DIPEPTIDE TRANSPORT SYSTEM PERMEASE PROTEIN DPPB-RELATED"/>
    <property type="match status" value="1"/>
</dbReference>
<comment type="similarity">
    <text evidence="7">Belongs to the binding-protein-dependent transport system permease family.</text>
</comment>
<dbReference type="EMBL" id="JBIASD010000041">
    <property type="protein sequence ID" value="MFF3671197.1"/>
    <property type="molecule type" value="Genomic_DNA"/>
</dbReference>
<name>A0ABW6T1R2_9ACTN</name>
<feature type="transmembrane region" description="Helical" evidence="7">
    <location>
        <begin position="99"/>
        <end position="122"/>
    </location>
</feature>
<dbReference type="InterPro" id="IPR035906">
    <property type="entry name" value="MetI-like_sf"/>
</dbReference>
<dbReference type="PROSITE" id="PS50928">
    <property type="entry name" value="ABC_TM1"/>
    <property type="match status" value="1"/>
</dbReference>
<evidence type="ECO:0000256" key="2">
    <source>
        <dbReference type="ARBA" id="ARBA00022448"/>
    </source>
</evidence>
<evidence type="ECO:0000313" key="9">
    <source>
        <dbReference type="EMBL" id="MFF3671197.1"/>
    </source>
</evidence>
<keyword evidence="2 7" id="KW-0813">Transport</keyword>
<keyword evidence="3" id="KW-1003">Cell membrane</keyword>
<keyword evidence="4 7" id="KW-0812">Transmembrane</keyword>
<dbReference type="PANTHER" id="PTHR43163">
    <property type="entry name" value="DIPEPTIDE TRANSPORT SYSTEM PERMEASE PROTEIN DPPB-RELATED"/>
    <property type="match status" value="1"/>
</dbReference>
<dbReference type="InterPro" id="IPR000515">
    <property type="entry name" value="MetI-like"/>
</dbReference>
<evidence type="ECO:0000256" key="6">
    <source>
        <dbReference type="ARBA" id="ARBA00023136"/>
    </source>
</evidence>
<accession>A0ABW6T1R2</accession>
<evidence type="ECO:0000259" key="8">
    <source>
        <dbReference type="PROSITE" id="PS50928"/>
    </source>
</evidence>
<gene>
    <name evidence="9" type="ORF">ACFYXI_37005</name>
</gene>
<evidence type="ECO:0000256" key="3">
    <source>
        <dbReference type="ARBA" id="ARBA00022475"/>
    </source>
</evidence>
<keyword evidence="10" id="KW-1185">Reference proteome</keyword>
<evidence type="ECO:0000256" key="1">
    <source>
        <dbReference type="ARBA" id="ARBA00004651"/>
    </source>
</evidence>
<evidence type="ECO:0000256" key="7">
    <source>
        <dbReference type="RuleBase" id="RU363032"/>
    </source>
</evidence>
<reference evidence="9 10" key="1">
    <citation type="submission" date="2024-10" db="EMBL/GenBank/DDBJ databases">
        <title>The Natural Products Discovery Center: Release of the First 8490 Sequenced Strains for Exploring Actinobacteria Biosynthetic Diversity.</title>
        <authorList>
            <person name="Kalkreuter E."/>
            <person name="Kautsar S.A."/>
            <person name="Yang D."/>
            <person name="Bader C.D."/>
            <person name="Teijaro C.N."/>
            <person name="Fluegel L."/>
            <person name="Davis C.M."/>
            <person name="Simpson J.R."/>
            <person name="Lauterbach L."/>
            <person name="Steele A.D."/>
            <person name="Gui C."/>
            <person name="Meng S."/>
            <person name="Li G."/>
            <person name="Viehrig K."/>
            <person name="Ye F."/>
            <person name="Su P."/>
            <person name="Kiefer A.F."/>
            <person name="Nichols A."/>
            <person name="Cepeda A.J."/>
            <person name="Yan W."/>
            <person name="Fan B."/>
            <person name="Jiang Y."/>
            <person name="Adhikari A."/>
            <person name="Zheng C.-J."/>
            <person name="Schuster L."/>
            <person name="Cowan T.M."/>
            <person name="Smanski M.J."/>
            <person name="Chevrette M.G."/>
            <person name="De Carvalho L.P.S."/>
            <person name="Shen B."/>
        </authorList>
    </citation>
    <scope>NUCLEOTIDE SEQUENCE [LARGE SCALE GENOMIC DNA]</scope>
    <source>
        <strain evidence="9 10">NPDC002173</strain>
    </source>
</reference>
<proteinExistence type="inferred from homology"/>
<organism evidence="9 10">
    <name type="scientific">Microtetraspora malaysiensis</name>
    <dbReference type="NCBI Taxonomy" id="161358"/>
    <lineage>
        <taxon>Bacteria</taxon>
        <taxon>Bacillati</taxon>
        <taxon>Actinomycetota</taxon>
        <taxon>Actinomycetes</taxon>
        <taxon>Streptosporangiales</taxon>
        <taxon>Streptosporangiaceae</taxon>
        <taxon>Microtetraspora</taxon>
    </lineage>
</organism>
<comment type="subcellular location">
    <subcellularLocation>
        <location evidence="1 7">Cell membrane</location>
        <topology evidence="1 7">Multi-pass membrane protein</topology>
    </subcellularLocation>
</comment>
<dbReference type="CDD" id="cd06261">
    <property type="entry name" value="TM_PBP2"/>
    <property type="match status" value="1"/>
</dbReference>
<feature type="transmembrane region" description="Helical" evidence="7">
    <location>
        <begin position="225"/>
        <end position="251"/>
    </location>
</feature>
<protein>
    <submittedName>
        <fullName evidence="9">ABC transporter permease</fullName>
    </submittedName>
</protein>
<dbReference type="Proteomes" id="UP001602013">
    <property type="component" value="Unassembled WGS sequence"/>
</dbReference>
<feature type="transmembrane region" description="Helical" evidence="7">
    <location>
        <begin position="175"/>
        <end position="194"/>
    </location>
</feature>
<dbReference type="InterPro" id="IPR045621">
    <property type="entry name" value="BPD_transp_1_N"/>
</dbReference>